<evidence type="ECO:0000259" key="1">
    <source>
        <dbReference type="PROSITE" id="PS51725"/>
    </source>
</evidence>
<dbReference type="RefSeq" id="WP_013487963.1">
    <property type="nucleotide sequence ID" value="NC_014829.1"/>
</dbReference>
<gene>
    <name evidence="2" type="ordered locus">Bcell_1360</name>
</gene>
<dbReference type="GO" id="GO:0004497">
    <property type="term" value="F:monooxygenase activity"/>
    <property type="evidence" value="ECO:0007669"/>
    <property type="project" value="UniProtKB-KW"/>
</dbReference>
<protein>
    <submittedName>
        <fullName evidence="2">Antibiotic biosynthesis monooxygenase</fullName>
    </submittedName>
</protein>
<dbReference type="PROSITE" id="PS51725">
    <property type="entry name" value="ABM"/>
    <property type="match status" value="1"/>
</dbReference>
<dbReference type="Proteomes" id="UP000001401">
    <property type="component" value="Chromosome"/>
</dbReference>
<dbReference type="KEGG" id="bco:Bcell_1360"/>
<dbReference type="STRING" id="649639.Bcell_1360"/>
<dbReference type="eggNOG" id="COG2329">
    <property type="taxonomic scope" value="Bacteria"/>
</dbReference>
<dbReference type="InterPro" id="IPR011008">
    <property type="entry name" value="Dimeric_a/b-barrel"/>
</dbReference>
<dbReference type="AlphaFoldDB" id="E6TTI9"/>
<keyword evidence="3" id="KW-1185">Reference proteome</keyword>
<proteinExistence type="predicted"/>
<name>E6TTI9_EVAC2</name>
<dbReference type="HOGENOM" id="CLU_141544_1_1_9"/>
<dbReference type="Pfam" id="PF03992">
    <property type="entry name" value="ABM"/>
    <property type="match status" value="1"/>
</dbReference>
<dbReference type="OrthoDB" id="384737at2"/>
<keyword evidence="2" id="KW-0503">Monooxygenase</keyword>
<dbReference type="InterPro" id="IPR007138">
    <property type="entry name" value="ABM_dom"/>
</dbReference>
<reference evidence="2 3" key="1">
    <citation type="submission" date="2010-12" db="EMBL/GenBank/DDBJ databases">
        <title>Complete sequence of Bacillus cellulosilyticus DSM 2522.</title>
        <authorList>
            <consortium name="US DOE Joint Genome Institute"/>
            <person name="Lucas S."/>
            <person name="Copeland A."/>
            <person name="Lapidus A."/>
            <person name="Cheng J.-F."/>
            <person name="Bruce D."/>
            <person name="Goodwin L."/>
            <person name="Pitluck S."/>
            <person name="Chertkov O."/>
            <person name="Detter J.C."/>
            <person name="Han C."/>
            <person name="Tapia R."/>
            <person name="Land M."/>
            <person name="Hauser L."/>
            <person name="Jeffries C."/>
            <person name="Kyrpides N."/>
            <person name="Ivanova N."/>
            <person name="Mikhailova N."/>
            <person name="Brumm P."/>
            <person name="Mead D."/>
            <person name="Woyke T."/>
        </authorList>
    </citation>
    <scope>NUCLEOTIDE SEQUENCE [LARGE SCALE GENOMIC DNA]</scope>
    <source>
        <strain evidence="3">ATCC 21833 / DSM 2522 / FERM P-1141 / JCM 9156 / N-4</strain>
    </source>
</reference>
<accession>E6TTI9</accession>
<dbReference type="SUPFAM" id="SSF54909">
    <property type="entry name" value="Dimeric alpha+beta barrel"/>
    <property type="match status" value="1"/>
</dbReference>
<evidence type="ECO:0000313" key="2">
    <source>
        <dbReference type="EMBL" id="ADU29625.1"/>
    </source>
</evidence>
<dbReference type="EMBL" id="CP002394">
    <property type="protein sequence ID" value="ADU29625.1"/>
    <property type="molecule type" value="Genomic_DNA"/>
</dbReference>
<feature type="domain" description="ABM" evidence="1">
    <location>
        <begin position="2"/>
        <end position="90"/>
    </location>
</feature>
<dbReference type="PANTHER" id="PTHR34474">
    <property type="entry name" value="SIGNAL TRANSDUCTION PROTEIN TRAP"/>
    <property type="match status" value="1"/>
</dbReference>
<organism evidence="2 3">
    <name type="scientific">Evansella cellulosilytica (strain ATCC 21833 / DSM 2522 / FERM P-1141 / JCM 9156 / N-4)</name>
    <name type="common">Bacillus cellulosilyticus</name>
    <dbReference type="NCBI Taxonomy" id="649639"/>
    <lineage>
        <taxon>Bacteria</taxon>
        <taxon>Bacillati</taxon>
        <taxon>Bacillota</taxon>
        <taxon>Bacilli</taxon>
        <taxon>Bacillales</taxon>
        <taxon>Bacillaceae</taxon>
        <taxon>Evansella</taxon>
    </lineage>
</organism>
<dbReference type="PANTHER" id="PTHR34474:SF2">
    <property type="entry name" value="SIGNAL TRANSDUCTION PROTEIN TRAP"/>
    <property type="match status" value="1"/>
</dbReference>
<dbReference type="Gene3D" id="3.30.70.100">
    <property type="match status" value="1"/>
</dbReference>
<evidence type="ECO:0000313" key="3">
    <source>
        <dbReference type="Proteomes" id="UP000001401"/>
    </source>
</evidence>
<keyword evidence="2" id="KW-0560">Oxidoreductase</keyword>
<dbReference type="InterPro" id="IPR050404">
    <property type="entry name" value="Heme-degrading_MO"/>
</dbReference>
<sequence length="101" mass="11903">MFVVFNELHVPVEGRENVAKRFENSADKMKNIPGCLDFMFLHPEEDTDYQIVLTKWDCKESYEAWVNSDEFKEAHKKRRANLDKSPTTGNKISTYEVKHHL</sequence>